<evidence type="ECO:0000313" key="3">
    <source>
        <dbReference type="Proteomes" id="UP000197050"/>
    </source>
</evidence>
<dbReference type="AlphaFoldDB" id="A0A1Z3U587"/>
<proteinExistence type="predicted"/>
<dbReference type="EMBL" id="CP022048">
    <property type="protein sequence ID" value="ASE38411.1"/>
    <property type="molecule type" value="Genomic_DNA"/>
</dbReference>
<protein>
    <submittedName>
        <fullName evidence="2">Uncharacterized protein</fullName>
    </submittedName>
</protein>
<feature type="region of interest" description="Disordered" evidence="1">
    <location>
        <begin position="179"/>
        <end position="199"/>
    </location>
</feature>
<accession>A0A1Z3U587</accession>
<dbReference type="KEGG" id="bvc:CEP68_02205"/>
<reference evidence="3" key="1">
    <citation type="submission" date="2017-06" db="EMBL/GenBank/DDBJ databases">
        <title>FDA dAtabase for Regulatory Grade micrObial Sequences (FDA-ARGOS): Supporting development and validation of Infectious Disease Dx tests.</title>
        <authorList>
            <person name="Minogue T."/>
            <person name="Wolcott M."/>
            <person name="Wasieloski L."/>
            <person name="Aguilar W."/>
            <person name="Moore D."/>
            <person name="Tallon L."/>
            <person name="Sadzewicz L."/>
            <person name="Sengamalay N."/>
            <person name="Ott S."/>
            <person name="Godinez A."/>
            <person name="Nagaraj S."/>
            <person name="Nadendla S."/>
            <person name="Geyer C."/>
            <person name="Sichtig H."/>
        </authorList>
    </citation>
    <scope>NUCLEOTIDE SEQUENCE [LARGE SCALE GENOMIC DNA]</scope>
    <source>
        <strain evidence="3">FDAARGOS_289</strain>
    </source>
</reference>
<dbReference type="GeneID" id="34014259"/>
<organism evidence="2 3">
    <name type="scientific">Brevundimonas vesicularis</name>
    <name type="common">Pseudomonas vesicularis</name>
    <dbReference type="NCBI Taxonomy" id="41276"/>
    <lineage>
        <taxon>Bacteria</taxon>
        <taxon>Pseudomonadati</taxon>
        <taxon>Pseudomonadota</taxon>
        <taxon>Alphaproteobacteria</taxon>
        <taxon>Caulobacterales</taxon>
        <taxon>Caulobacteraceae</taxon>
        <taxon>Brevundimonas</taxon>
    </lineage>
</organism>
<sequence length="199" mass="21970">MNPPSPRRSTPALQSLPPQIYAGIGEVIFRFTVLEGQLRDLVYILAGLDRQIGRLVVRDTNVPELWKLSKELMNIRQIKIAAVDRIDHKDLISVTAFRNRMAHSKWGADAQTRLTYAELKGSWQPDGDGVKYTRSARPEGRYLSRDEIPNSVALIHQLEMAVDAVAAETLAALGKTPADLRPADAPFAPHSGPVDQTPG</sequence>
<evidence type="ECO:0000313" key="2">
    <source>
        <dbReference type="EMBL" id="ASE38411.1"/>
    </source>
</evidence>
<dbReference type="Proteomes" id="UP000197050">
    <property type="component" value="Chromosome"/>
</dbReference>
<evidence type="ECO:0000256" key="1">
    <source>
        <dbReference type="SAM" id="MobiDB-lite"/>
    </source>
</evidence>
<gene>
    <name evidence="2" type="ORF">CEP68_02205</name>
</gene>
<name>A0A1Z3U587_BREVE</name>
<dbReference type="RefSeq" id="WP_088582223.1">
    <property type="nucleotide sequence ID" value="NZ_CP022048.2"/>
</dbReference>